<dbReference type="InterPro" id="IPR001036">
    <property type="entry name" value="Acrflvin-R"/>
</dbReference>
<evidence type="ECO:0000256" key="1">
    <source>
        <dbReference type="SAM" id="Phobius"/>
    </source>
</evidence>
<dbReference type="SUPFAM" id="SSF82693">
    <property type="entry name" value="Multidrug efflux transporter AcrB pore domain, PN1, PN2, PC1 and PC2 subdomains"/>
    <property type="match status" value="3"/>
</dbReference>
<feature type="transmembrane region" description="Helical" evidence="1">
    <location>
        <begin position="12"/>
        <end position="32"/>
    </location>
</feature>
<feature type="transmembrane region" description="Helical" evidence="1">
    <location>
        <begin position="431"/>
        <end position="451"/>
    </location>
</feature>
<protein>
    <submittedName>
        <fullName evidence="2">Multidrug efflux pump</fullName>
    </submittedName>
</protein>
<accession>A0A4R2KWE8</accession>
<evidence type="ECO:0000313" key="2">
    <source>
        <dbReference type="EMBL" id="TCO78304.1"/>
    </source>
</evidence>
<sequence>MRLPQISVQRPVFATVIALLLVSFGIMSFLQLSTREYPDISPIQVSVVTDYEGAAADVIETRITKPIEDEIGGIAGIRTIRSTSSDGRSIITVDFVISRDLDAAANDVRDRVSRATGRLPDEAELPRVTKADGETSALVYISVEGGGRSPMETTDYTERYIVDRFAVLPGVASVNIFGGSSRSMRVWLDRQKLSARELTVSDVLEALRRENLELPAGRLESRQLEFPVRVNRGYRTAEDFRRLVLRQGDDGHLVRLAEVARVEEGPATVRRVFKSNGVDSLSIGVFKQSDANTIDVLDAVRAEIEALESDLPPGMGVSASGDASEFIRAAINGVYYTIALTIGLVSVVILLFLGTLRATLIPVVCIPVSLLGAVIALQALGFSLNLITLLAMVLAIGLVVDDAIVVLENIYRRIEEGEPPLLASANGAKQVGFAVIATTAVLLAVFSPVLFLQDASARLFVELAATISVAVVVSSILALSLVPMLCSQIMHKGGSNSILSRIVDKNLGALRRAYERTLRALLRHAWTAPLLVVAALAALPTLLGQLPQEYIPVEDQDSVMALITAQEGTNIGTMRGIIERLEPPLLELEKSGSLNRVLFVAPFRNSTSASVAFSRISMVPWDQRDYSAFELCDRLQEEWSAIPGIRTQVFLPAGLGARGPDTPVQFVLQGPDYLTLAQWRDTLMDKARESGLFGMLTSDLKENQQQVLVSVSPSRAAAMGVSTREVAEALQALMTEQEATTYAVDGEEYPVIVQLEEEQRVTPDDIGNIRVRSSGGALIQLSNLLATESSAGIATLNRFNRLRSVTINATLAEGVSLGEGLSFLESSVAEHLPAAAKVDYRGQSLDYKESTGDIYFAFGLALLVLFLVMAAQFESFVHPTVIMVTVPLALMGGLLGLMLMGMSFNLFSQIGMLMLIGIATKNGILLVEFINQVRDEGVDFEEAIVRASILRLRPVLMTAVSTIVGALPLVLMEGPGAASRNVLGVVVLFGVSVATLFTLYLVPAVYQVIARRTGSPEAIARQMEALASVQEPYRSPSS</sequence>
<dbReference type="PANTHER" id="PTHR32063:SF14">
    <property type="entry name" value="BLL4319 PROTEIN"/>
    <property type="match status" value="1"/>
</dbReference>
<keyword evidence="1" id="KW-0472">Membrane</keyword>
<feature type="transmembrane region" description="Helical" evidence="1">
    <location>
        <begin position="463"/>
        <end position="486"/>
    </location>
</feature>
<dbReference type="GO" id="GO:0042910">
    <property type="term" value="F:xenobiotic transmembrane transporter activity"/>
    <property type="evidence" value="ECO:0007669"/>
    <property type="project" value="TreeGrafter"/>
</dbReference>
<dbReference type="EMBL" id="SLWX01000001">
    <property type="protein sequence ID" value="TCO78304.1"/>
    <property type="molecule type" value="Genomic_DNA"/>
</dbReference>
<reference evidence="2 3" key="1">
    <citation type="submission" date="2019-03" db="EMBL/GenBank/DDBJ databases">
        <title>Genomic Encyclopedia of Type Strains, Phase IV (KMG-IV): sequencing the most valuable type-strain genomes for metagenomic binning, comparative biology and taxonomic classification.</title>
        <authorList>
            <person name="Goeker M."/>
        </authorList>
    </citation>
    <scope>NUCLEOTIDE SEQUENCE [LARGE SCALE GENOMIC DNA]</scope>
    <source>
        <strain evidence="2 3">DSM 23344</strain>
    </source>
</reference>
<dbReference type="InterPro" id="IPR027463">
    <property type="entry name" value="AcrB_DN_DC_subdom"/>
</dbReference>
<feature type="transmembrane region" description="Helical" evidence="1">
    <location>
        <begin position="952"/>
        <end position="971"/>
    </location>
</feature>
<dbReference type="Gene3D" id="1.20.1640.10">
    <property type="entry name" value="Multidrug efflux transporter AcrB transmembrane domain"/>
    <property type="match status" value="2"/>
</dbReference>
<dbReference type="OrthoDB" id="9757904at2"/>
<evidence type="ECO:0000313" key="3">
    <source>
        <dbReference type="Proteomes" id="UP000294980"/>
    </source>
</evidence>
<dbReference type="RefSeq" id="WP_117316334.1">
    <property type="nucleotide sequence ID" value="NZ_QQSW01000006.1"/>
</dbReference>
<dbReference type="Gene3D" id="3.30.70.1320">
    <property type="entry name" value="Multidrug efflux transporter AcrB pore domain like"/>
    <property type="match status" value="1"/>
</dbReference>
<dbReference type="GO" id="GO:0005886">
    <property type="term" value="C:plasma membrane"/>
    <property type="evidence" value="ECO:0007669"/>
    <property type="project" value="TreeGrafter"/>
</dbReference>
<feature type="transmembrane region" description="Helical" evidence="1">
    <location>
        <begin position="854"/>
        <end position="873"/>
    </location>
</feature>
<dbReference type="Gene3D" id="3.30.70.1440">
    <property type="entry name" value="Multidrug efflux transporter AcrB pore domain"/>
    <property type="match status" value="1"/>
</dbReference>
<dbReference type="SUPFAM" id="SSF82714">
    <property type="entry name" value="Multidrug efflux transporter AcrB TolC docking domain, DN and DC subdomains"/>
    <property type="match status" value="2"/>
</dbReference>
<dbReference type="Gene3D" id="3.30.70.1430">
    <property type="entry name" value="Multidrug efflux transporter AcrB pore domain"/>
    <property type="match status" value="2"/>
</dbReference>
<proteinExistence type="predicted"/>
<feature type="transmembrane region" description="Helical" evidence="1">
    <location>
        <begin position="910"/>
        <end position="931"/>
    </location>
</feature>
<feature type="transmembrane region" description="Helical" evidence="1">
    <location>
        <begin position="521"/>
        <end position="543"/>
    </location>
</feature>
<feature type="transmembrane region" description="Helical" evidence="1">
    <location>
        <begin position="333"/>
        <end position="353"/>
    </location>
</feature>
<comment type="caution">
    <text evidence="2">The sequence shown here is derived from an EMBL/GenBank/DDBJ whole genome shotgun (WGS) entry which is preliminary data.</text>
</comment>
<feature type="transmembrane region" description="Helical" evidence="1">
    <location>
        <begin position="386"/>
        <end position="410"/>
    </location>
</feature>
<dbReference type="Proteomes" id="UP000294980">
    <property type="component" value="Unassembled WGS sequence"/>
</dbReference>
<dbReference type="PANTHER" id="PTHR32063">
    <property type="match status" value="1"/>
</dbReference>
<dbReference type="PRINTS" id="PR00702">
    <property type="entry name" value="ACRIFLAVINRP"/>
</dbReference>
<dbReference type="SUPFAM" id="SSF82866">
    <property type="entry name" value="Multidrug efflux transporter AcrB transmembrane domain"/>
    <property type="match status" value="2"/>
</dbReference>
<organism evidence="2 3">
    <name type="scientific">Chromatocurvus halotolerans</name>
    <dbReference type="NCBI Taxonomy" id="1132028"/>
    <lineage>
        <taxon>Bacteria</taxon>
        <taxon>Pseudomonadati</taxon>
        <taxon>Pseudomonadota</taxon>
        <taxon>Gammaproteobacteria</taxon>
        <taxon>Cellvibrionales</taxon>
        <taxon>Halieaceae</taxon>
        <taxon>Chromatocurvus</taxon>
    </lineage>
</organism>
<dbReference type="Gene3D" id="3.30.2090.10">
    <property type="entry name" value="Multidrug efflux transporter AcrB TolC docking domain, DN and DC subdomains"/>
    <property type="match status" value="2"/>
</dbReference>
<feature type="transmembrane region" description="Helical" evidence="1">
    <location>
        <begin position="983"/>
        <end position="1002"/>
    </location>
</feature>
<feature type="transmembrane region" description="Helical" evidence="1">
    <location>
        <begin position="880"/>
        <end position="904"/>
    </location>
</feature>
<keyword evidence="3" id="KW-1185">Reference proteome</keyword>
<feature type="transmembrane region" description="Helical" evidence="1">
    <location>
        <begin position="360"/>
        <end position="380"/>
    </location>
</feature>
<keyword evidence="1" id="KW-0812">Transmembrane</keyword>
<dbReference type="AlphaFoldDB" id="A0A4R2KWE8"/>
<name>A0A4R2KWE8_9GAMM</name>
<keyword evidence="1" id="KW-1133">Transmembrane helix</keyword>
<gene>
    <name evidence="2" type="ORF">EV688_101117</name>
</gene>
<dbReference type="Pfam" id="PF00873">
    <property type="entry name" value="ACR_tran"/>
    <property type="match status" value="1"/>
</dbReference>